<dbReference type="EMBL" id="ATCN01000752">
    <property type="protein sequence ID" value="EPR78483.1"/>
    <property type="molecule type" value="Genomic_DNA"/>
</dbReference>
<protein>
    <submittedName>
        <fullName evidence="7">Karyopherin</fullName>
    </submittedName>
</protein>
<evidence type="ECO:0000313" key="8">
    <source>
        <dbReference type="Proteomes" id="UP000014978"/>
    </source>
</evidence>
<evidence type="ECO:0000256" key="3">
    <source>
        <dbReference type="ARBA" id="ARBA00022490"/>
    </source>
</evidence>
<evidence type="ECO:0000313" key="7">
    <source>
        <dbReference type="EMBL" id="EPR78483.1"/>
    </source>
</evidence>
<keyword evidence="8" id="KW-1185">Reference proteome</keyword>
<dbReference type="PROSITE" id="PS50166">
    <property type="entry name" value="IMPORTIN_B_NT"/>
    <property type="match status" value="1"/>
</dbReference>
<dbReference type="VEuPathDB" id="MicrosporidiaDB:SLOPH_1237"/>
<accession>S7XR91</accession>
<proteinExistence type="predicted"/>
<dbReference type="PANTHER" id="PTHR10527">
    <property type="entry name" value="IMPORTIN BETA"/>
    <property type="match status" value="1"/>
</dbReference>
<dbReference type="OMA" id="QQYQERW"/>
<organism evidence="7 8">
    <name type="scientific">Spraguea lophii (strain 42_110)</name>
    <name type="common">Microsporidian parasite</name>
    <dbReference type="NCBI Taxonomy" id="1358809"/>
    <lineage>
        <taxon>Eukaryota</taxon>
        <taxon>Fungi</taxon>
        <taxon>Fungi incertae sedis</taxon>
        <taxon>Microsporidia</taxon>
        <taxon>Spragueidae</taxon>
        <taxon>Spraguea</taxon>
    </lineage>
</organism>
<dbReference type="SUPFAM" id="SSF48371">
    <property type="entry name" value="ARM repeat"/>
    <property type="match status" value="1"/>
</dbReference>
<keyword evidence="5" id="KW-0653">Protein transport</keyword>
<sequence>MDRSEIEFLLECCSSPDAQKRSTSESKILSLRDNNFSTFVSLLIQIFTEEDMGKTNIRTTAGIVLRNSLHAVDPTLQSAIECKWINTNSDIKEIIKKSLAKNMASKLQRIRSLSAGTLAGIARIEIPLQHWPTFFKDITAVMASIKNDLITEAMLECVGILCGYLTSEISFDFSMDAIVIYNLILSKIGNSKNKQIKYMALKALVSSLEAFSTIINEDNIQTTIMKILNMISEDNDPEIIKYSLDILIKLLDLYYEKLQIMGEIIIFVKKYYTSKNEEVLLKVVYFWTVICELELEYKMNSIVEQNLDNILPFLLKGLFKTDEYDEDSWNLHKVATACLTLISIVSTREILSNNIIKDFISKNLEADNDVFELEYGNEDYSNCYNKEIGIIALGSVLVRQITQERLFLKECTDKTANLLSNQSLNMSALWALSKVSENNFDSVDPGSTLPVIMDEAIKRLGESNKLAVNAAYLIANMCTFVGKGKNLTWTYDNNLSFFYMNIINGLVVGTEKVPYNNFNLRTALFHALTEAMDACSDSSSAILDKFLTYLTKKLEECLAIAERANTDQFLILEDIMTNYIILLQKVISVKGENNMKEQRKPILHLFTRILSINRISSVFGDIYSALSNMCTPSSYFTANLDKIMPFILRDLKNATESSTDRWTLKEAINFIGDTANLLNQGFLRYSSQMVPLLIQCLNSQKIENITKINILSVFSDIALALGSSFDQYFDVCLSTINSIISLNRYTNIIFIDQLRKNSIILLNSIIISMGECKKIYSEITNIVYMLKIVCEEDERNYSALQCLDLITDITNIHGPGCIITTSLVEYIKNQCNNKDKKIREKAKDVKYLLENYRKE</sequence>
<dbReference type="InParanoid" id="S7XR91"/>
<feature type="domain" description="Importin N-terminal" evidence="6">
    <location>
        <begin position="24"/>
        <end position="105"/>
    </location>
</feature>
<name>S7XR91_SPRLO</name>
<dbReference type="AlphaFoldDB" id="S7XR91"/>
<dbReference type="Proteomes" id="UP000014978">
    <property type="component" value="Unassembled WGS sequence"/>
</dbReference>
<dbReference type="InterPro" id="IPR001494">
    <property type="entry name" value="Importin-beta_N"/>
</dbReference>
<dbReference type="OrthoDB" id="10263328at2759"/>
<dbReference type="FunCoup" id="S7XR91">
    <property type="interactions" value="349"/>
</dbReference>
<evidence type="ECO:0000256" key="1">
    <source>
        <dbReference type="ARBA" id="ARBA00004496"/>
    </source>
</evidence>
<dbReference type="Gene3D" id="1.25.10.10">
    <property type="entry name" value="Leucine-rich Repeat Variant"/>
    <property type="match status" value="1"/>
</dbReference>
<dbReference type="GO" id="GO:0005737">
    <property type="term" value="C:cytoplasm"/>
    <property type="evidence" value="ECO:0007669"/>
    <property type="project" value="UniProtKB-SubCell"/>
</dbReference>
<evidence type="ECO:0000256" key="5">
    <source>
        <dbReference type="ARBA" id="ARBA00022927"/>
    </source>
</evidence>
<keyword evidence="2" id="KW-0813">Transport</keyword>
<dbReference type="HOGENOM" id="CLU_017822_0_0_1"/>
<evidence type="ECO:0000259" key="6">
    <source>
        <dbReference type="PROSITE" id="PS50166"/>
    </source>
</evidence>
<evidence type="ECO:0000256" key="4">
    <source>
        <dbReference type="ARBA" id="ARBA00022737"/>
    </source>
</evidence>
<comment type="subcellular location">
    <subcellularLocation>
        <location evidence="1">Cytoplasm</location>
    </subcellularLocation>
</comment>
<evidence type="ECO:0000256" key="2">
    <source>
        <dbReference type="ARBA" id="ARBA00022448"/>
    </source>
</evidence>
<dbReference type="GO" id="GO:0006606">
    <property type="term" value="P:protein import into nucleus"/>
    <property type="evidence" value="ECO:0007669"/>
    <property type="project" value="InterPro"/>
</dbReference>
<dbReference type="Pfam" id="PF25574">
    <property type="entry name" value="TPR_IMB1"/>
    <property type="match status" value="1"/>
</dbReference>
<dbReference type="InterPro" id="IPR040122">
    <property type="entry name" value="Importin_beta"/>
</dbReference>
<gene>
    <name evidence="7" type="ORF">SLOPH_1237</name>
</gene>
<dbReference type="InterPro" id="IPR016024">
    <property type="entry name" value="ARM-type_fold"/>
</dbReference>
<dbReference type="GO" id="GO:0031267">
    <property type="term" value="F:small GTPase binding"/>
    <property type="evidence" value="ECO:0007669"/>
    <property type="project" value="InterPro"/>
</dbReference>
<keyword evidence="3" id="KW-0963">Cytoplasm</keyword>
<comment type="caution">
    <text evidence="7">The sequence shown here is derived from an EMBL/GenBank/DDBJ whole genome shotgun (WGS) entry which is preliminary data.</text>
</comment>
<dbReference type="InterPro" id="IPR011989">
    <property type="entry name" value="ARM-like"/>
</dbReference>
<keyword evidence="4" id="KW-0677">Repeat</keyword>
<reference evidence="8" key="1">
    <citation type="journal article" date="2013" name="PLoS Genet.">
        <title>The genome of Spraguea lophii and the basis of host-microsporidian interactions.</title>
        <authorList>
            <person name="Campbell S.E."/>
            <person name="Williams T.A."/>
            <person name="Yousuf A."/>
            <person name="Soanes D.M."/>
            <person name="Paszkiewicz K.H."/>
            <person name="Williams B.A.P."/>
        </authorList>
    </citation>
    <scope>NUCLEOTIDE SEQUENCE [LARGE SCALE GENOMIC DNA]</scope>
    <source>
        <strain evidence="8">42_110</strain>
    </source>
</reference>
<dbReference type="STRING" id="1358809.S7XR91"/>
<dbReference type="InterPro" id="IPR058584">
    <property type="entry name" value="IMB1_TNPO1-like_TPR"/>
</dbReference>